<evidence type="ECO:0000256" key="12">
    <source>
        <dbReference type="PIRSR" id="PIRSR037839-1"/>
    </source>
</evidence>
<comment type="similarity">
    <text evidence="3 11">Belongs to the RNase H family.</text>
</comment>
<sequence length="211" mass="23781">MAKKAKFYVVWKGKHPGIFESWADCKAQIEGYKGAEYKSFSSFAEAKKAYNGNYADYKGTTKGKSELSQQELLKIGDPNYNSIAVDAASSGNPGKMEYRGVDTKTKKVLFHQGPFEQGTSNVGEFLALVHGLAFLKQKKSDRILYSDSRIAIGWVRKGKCGTKLDKTSKNAKLFELIERAEDWLKKNRYTTPIVKWETRAWGEIPADFGRK</sequence>
<dbReference type="EMBL" id="QXFJ01000023">
    <property type="protein sequence ID" value="RIV70882.1"/>
    <property type="molecule type" value="Genomic_DNA"/>
</dbReference>
<dbReference type="InterPro" id="IPR011320">
    <property type="entry name" value="RNase_H1_N"/>
</dbReference>
<evidence type="ECO:0000256" key="11">
    <source>
        <dbReference type="PIRNR" id="PIRNR037839"/>
    </source>
</evidence>
<feature type="binding site" evidence="12">
    <location>
        <position position="124"/>
    </location>
    <ligand>
        <name>Mg(2+)</name>
        <dbReference type="ChEBI" id="CHEBI:18420"/>
        <label>2</label>
    </ligand>
</feature>
<evidence type="ECO:0000313" key="17">
    <source>
        <dbReference type="Proteomes" id="UP000321528"/>
    </source>
</evidence>
<name>A0A418N7I4_9FLAO</name>
<evidence type="ECO:0000256" key="4">
    <source>
        <dbReference type="ARBA" id="ARBA00012180"/>
    </source>
</evidence>
<keyword evidence="6 11" id="KW-0540">Nuclease</keyword>
<keyword evidence="9 11" id="KW-0378">Hydrolase</keyword>
<evidence type="ECO:0000256" key="10">
    <source>
        <dbReference type="ARBA" id="ARBA00022842"/>
    </source>
</evidence>
<reference evidence="15 17" key="2">
    <citation type="submission" date="2019-07" db="EMBL/GenBank/DDBJ databases">
        <title>Draft genome of two Muricauda strains isolated from deep sea.</title>
        <authorList>
            <person name="Sun C."/>
        </authorList>
    </citation>
    <scope>NUCLEOTIDE SEQUENCE [LARGE SCALE GENOMIC DNA]</scope>
    <source>
        <strain evidence="15 17">NH166</strain>
    </source>
</reference>
<evidence type="ECO:0000313" key="15">
    <source>
        <dbReference type="EMBL" id="TXK02319.1"/>
    </source>
</evidence>
<dbReference type="SUPFAM" id="SSF53098">
    <property type="entry name" value="Ribonuclease H-like"/>
    <property type="match status" value="1"/>
</dbReference>
<dbReference type="AlphaFoldDB" id="A0A418N7I4"/>
<dbReference type="FunFam" id="3.40.970.10:FF:000002">
    <property type="entry name" value="Ribonuclease H"/>
    <property type="match status" value="1"/>
</dbReference>
<evidence type="ECO:0000256" key="9">
    <source>
        <dbReference type="ARBA" id="ARBA00022801"/>
    </source>
</evidence>
<keyword evidence="12" id="KW-0464">Manganese</keyword>
<dbReference type="OrthoDB" id="9811552at2"/>
<dbReference type="InterPro" id="IPR012337">
    <property type="entry name" value="RNaseH-like_sf"/>
</dbReference>
<protein>
    <recommendedName>
        <fullName evidence="5 11">Ribonuclease H</fullName>
        <ecNumber evidence="4 11">3.1.26.4</ecNumber>
    </recommendedName>
</protein>
<dbReference type="Proteomes" id="UP000284189">
    <property type="component" value="Unassembled WGS sequence"/>
</dbReference>
<gene>
    <name evidence="14" type="ORF">D2U88_11065</name>
    <name evidence="15" type="ORF">FQ019_10975</name>
</gene>
<dbReference type="EC" id="3.1.26.4" evidence="4 11"/>
<dbReference type="InterPro" id="IPR017290">
    <property type="entry name" value="RNase_H_bac"/>
</dbReference>
<dbReference type="InterPro" id="IPR002156">
    <property type="entry name" value="RNaseH_domain"/>
</dbReference>
<dbReference type="InterPro" id="IPR037056">
    <property type="entry name" value="RNase_H1_N_sf"/>
</dbReference>
<feature type="binding site" evidence="12">
    <location>
        <position position="147"/>
    </location>
    <ligand>
        <name>Mg(2+)</name>
        <dbReference type="ChEBI" id="CHEBI:18420"/>
        <label>2</label>
    </ligand>
</feature>
<evidence type="ECO:0000256" key="5">
    <source>
        <dbReference type="ARBA" id="ARBA00017721"/>
    </source>
</evidence>
<dbReference type="GO" id="GO:0046872">
    <property type="term" value="F:metal ion binding"/>
    <property type="evidence" value="ECO:0007669"/>
    <property type="project" value="UniProtKB-KW"/>
</dbReference>
<evidence type="ECO:0000259" key="13">
    <source>
        <dbReference type="PROSITE" id="PS50879"/>
    </source>
</evidence>
<keyword evidence="10 11" id="KW-0460">Magnesium</keyword>
<dbReference type="Gene3D" id="3.40.970.10">
    <property type="entry name" value="Ribonuclease H1, N-terminal domain"/>
    <property type="match status" value="1"/>
</dbReference>
<comment type="catalytic activity">
    <reaction evidence="11">
        <text>Endonucleolytic cleavage to 5'-phosphomonoester.</text>
        <dbReference type="EC" id="3.1.26.4"/>
    </reaction>
</comment>
<keyword evidence="8 11" id="KW-0255">Endonuclease</keyword>
<proteinExistence type="inferred from homology"/>
<comment type="cofactor">
    <cofactor evidence="12">
        <name>Mn(2+)</name>
        <dbReference type="ChEBI" id="CHEBI:29035"/>
    </cofactor>
    <cofactor evidence="12">
        <name>Mg(2+)</name>
        <dbReference type="ChEBI" id="CHEBI:18420"/>
    </cofactor>
    <text evidence="12">Binds 2 metal ions per subunit. Manganese or magnesium.</text>
</comment>
<keyword evidence="11" id="KW-0963">Cytoplasm</keyword>
<dbReference type="EMBL" id="VNWL01000022">
    <property type="protein sequence ID" value="TXK02319.1"/>
    <property type="molecule type" value="Genomic_DNA"/>
</dbReference>
<comment type="subcellular location">
    <subcellularLocation>
        <location evidence="11">Cytoplasm</location>
    </subcellularLocation>
</comment>
<keyword evidence="17" id="KW-1185">Reference proteome</keyword>
<dbReference type="InterPro" id="IPR036397">
    <property type="entry name" value="RNaseH_sf"/>
</dbReference>
<keyword evidence="7 11" id="KW-0479">Metal-binding</keyword>
<dbReference type="Gene3D" id="3.30.420.10">
    <property type="entry name" value="Ribonuclease H-like superfamily/Ribonuclease H"/>
    <property type="match status" value="1"/>
</dbReference>
<dbReference type="Pfam" id="PF01693">
    <property type="entry name" value="Cauli_VI"/>
    <property type="match status" value="1"/>
</dbReference>
<dbReference type="GO" id="GO:0004523">
    <property type="term" value="F:RNA-DNA hybrid ribonuclease activity"/>
    <property type="evidence" value="ECO:0007669"/>
    <property type="project" value="UniProtKB-UniRule"/>
</dbReference>
<evidence type="ECO:0000313" key="16">
    <source>
        <dbReference type="Proteomes" id="UP000284189"/>
    </source>
</evidence>
<evidence type="ECO:0000256" key="8">
    <source>
        <dbReference type="ARBA" id="ARBA00022759"/>
    </source>
</evidence>
<feature type="domain" description="RNase H type-1" evidence="13">
    <location>
        <begin position="77"/>
        <end position="211"/>
    </location>
</feature>
<evidence type="ECO:0000256" key="6">
    <source>
        <dbReference type="ARBA" id="ARBA00022722"/>
    </source>
</evidence>
<dbReference type="Proteomes" id="UP000321528">
    <property type="component" value="Unassembled WGS sequence"/>
</dbReference>
<comment type="function">
    <text evidence="2 11">Endonuclease that specifically degrades the RNA of RNA-DNA hybrids.</text>
</comment>
<organism evidence="14 16">
    <name type="scientific">Flagellimonas aequoris</name>
    <dbReference type="NCBI Taxonomy" id="2306997"/>
    <lineage>
        <taxon>Bacteria</taxon>
        <taxon>Pseudomonadati</taxon>
        <taxon>Bacteroidota</taxon>
        <taxon>Flavobacteriia</taxon>
        <taxon>Flavobacteriales</taxon>
        <taxon>Flavobacteriaceae</taxon>
        <taxon>Flagellimonas</taxon>
    </lineage>
</organism>
<comment type="caution">
    <text evidence="14">The sequence shown here is derived from an EMBL/GenBank/DDBJ whole genome shotgun (WGS) entry which is preliminary data.</text>
</comment>
<dbReference type="InterPro" id="IPR009027">
    <property type="entry name" value="Ribosomal_bL9/RNase_H1_N"/>
</dbReference>
<comment type="cofactor">
    <cofactor evidence="1">
        <name>Mg(2+)</name>
        <dbReference type="ChEBI" id="CHEBI:18420"/>
    </cofactor>
</comment>
<dbReference type="GO" id="GO:0003676">
    <property type="term" value="F:nucleic acid binding"/>
    <property type="evidence" value="ECO:0007669"/>
    <property type="project" value="UniProtKB-UniRule"/>
</dbReference>
<evidence type="ECO:0000256" key="2">
    <source>
        <dbReference type="ARBA" id="ARBA00004065"/>
    </source>
</evidence>
<evidence type="ECO:0000313" key="14">
    <source>
        <dbReference type="EMBL" id="RIV70882.1"/>
    </source>
</evidence>
<reference evidence="14 16" key="1">
    <citation type="submission" date="2018-08" db="EMBL/GenBank/DDBJ databases">
        <title>Proposal of Muricauda 72 sp.nov. and Muricauda NH166 sp.nov., isolated from seawater.</title>
        <authorList>
            <person name="Cheng H."/>
            <person name="Wu Y.-H."/>
            <person name="Guo L.-L."/>
            <person name="Xu X.-W."/>
        </authorList>
    </citation>
    <scope>NUCLEOTIDE SEQUENCE [LARGE SCALE GENOMIC DNA]</scope>
    <source>
        <strain evidence="14 16">NH166</strain>
    </source>
</reference>
<accession>A0A418N7I4</accession>
<evidence type="ECO:0000256" key="1">
    <source>
        <dbReference type="ARBA" id="ARBA00001946"/>
    </source>
</evidence>
<feature type="binding site" evidence="12">
    <location>
        <position position="207"/>
    </location>
    <ligand>
        <name>Mg(2+)</name>
        <dbReference type="ChEBI" id="CHEBI:18420"/>
        <label>1</label>
    </ligand>
</feature>
<evidence type="ECO:0000256" key="3">
    <source>
        <dbReference type="ARBA" id="ARBA00005300"/>
    </source>
</evidence>
<evidence type="ECO:0000256" key="7">
    <source>
        <dbReference type="ARBA" id="ARBA00022723"/>
    </source>
</evidence>
<dbReference type="PIRSF" id="PIRSF037839">
    <property type="entry name" value="Ribonuclease_H"/>
    <property type="match status" value="1"/>
</dbReference>
<dbReference type="SUPFAM" id="SSF55658">
    <property type="entry name" value="L9 N-domain-like"/>
    <property type="match status" value="1"/>
</dbReference>
<dbReference type="RefSeq" id="WP_119640629.1">
    <property type="nucleotide sequence ID" value="NZ_QXFJ01000023.1"/>
</dbReference>
<dbReference type="GO" id="GO:0005737">
    <property type="term" value="C:cytoplasm"/>
    <property type="evidence" value="ECO:0007669"/>
    <property type="project" value="UniProtKB-SubCell"/>
</dbReference>
<dbReference type="PROSITE" id="PS50879">
    <property type="entry name" value="RNASE_H_1"/>
    <property type="match status" value="1"/>
</dbReference>
<feature type="binding site" evidence="12">
    <location>
        <position position="86"/>
    </location>
    <ligand>
        <name>Mg(2+)</name>
        <dbReference type="ChEBI" id="CHEBI:18420"/>
        <label>1</label>
    </ligand>
</feature>